<dbReference type="AlphaFoldDB" id="D2NPA8"/>
<accession>D2NPA8</accession>
<evidence type="ECO:0000313" key="2">
    <source>
        <dbReference type="EMBL" id="BAI65476.1"/>
    </source>
</evidence>
<reference evidence="2 3" key="2">
    <citation type="journal article" date="2010" name="J Osaka Dent Univ">
        <title>Isolation and identification of Rothia mucilaginosa from persistent apical periodontitis lesions.</title>
        <authorList>
            <person name="Yamane K."/>
            <person name="Yoshida M."/>
            <person name="Fujihira T."/>
            <person name="Baba T."/>
            <person name="Tsuji N."/>
            <person name="Hayashi H."/>
            <person name="Sugimori C."/>
            <person name="Yamanaka T."/>
            <person name="Mashimo C."/>
            <person name="Nambu T."/>
            <person name="Kawai H."/>
            <person name="Fukushima H."/>
        </authorList>
    </citation>
    <scope>NUCLEOTIDE SEQUENCE [LARGE SCALE GENOMIC DNA]</scope>
    <source>
        <strain evidence="2 3">DY-18</strain>
    </source>
</reference>
<dbReference type="KEGG" id="rmu:RMDY18_16440"/>
<reference evidence="3" key="1">
    <citation type="submission" date="2009-07" db="EMBL/GenBank/DDBJ databases">
        <title>Complete genome sequence of Rothia mucilaginosa DJ.</title>
        <authorList>
            <person name="Yamane K."/>
            <person name="Nambu T."/>
            <person name="Mashimo C."/>
            <person name="Sugimori C."/>
            <person name="Yamanaka T."/>
            <person name="Leung K."/>
            <person name="Fukushima H."/>
        </authorList>
    </citation>
    <scope>NUCLEOTIDE SEQUENCE [LARGE SCALE GENOMIC DNA]</scope>
    <source>
        <strain evidence="3">DY-18</strain>
    </source>
</reference>
<evidence type="ECO:0000256" key="1">
    <source>
        <dbReference type="SAM" id="MobiDB-lite"/>
    </source>
</evidence>
<reference evidence="2 3" key="3">
    <citation type="journal article" date="2010" name="Sequencing">
        <title>Complete Genome Sequence of Rothia mucilaginosa DY-18: A Clinical Isolate with Dense Meshwork-Like Structures from a Persistent Apical Periodontitis Lesion.</title>
        <authorList>
            <person name="Yamane K."/>
            <person name="Nambu T."/>
            <person name="Yamanaka T."/>
            <person name="Mashimo C."/>
            <person name="Sugimori C."/>
            <person name="Leung K.-P."/>
            <person name="Fukushima H."/>
        </authorList>
    </citation>
    <scope>NUCLEOTIDE SEQUENCE [LARGE SCALE GENOMIC DNA]</scope>
    <source>
        <strain evidence="2 3">DY-18</strain>
    </source>
</reference>
<proteinExistence type="predicted"/>
<name>D2NPA8_ROTMD</name>
<dbReference type="EMBL" id="AP011540">
    <property type="protein sequence ID" value="BAI65476.1"/>
    <property type="molecule type" value="Genomic_DNA"/>
</dbReference>
<sequence>MFSFVSDTSPLACRAEAGKQISRCARGAGVECEDGEGTNQQDECACCEEDDLQPNTQAVLLSVVIDDDADTVSTVQHSQPEQQQIPDLPEGVRPLAAHEAEVDGVDAVADHEVGEQVTENQHDEYDAGQAHTQPSEHLKVVALGGGAVVLHTVDAVVTQTGYIGAGLKRSSHSLVTSHVRENDRQVTCGEASNGDCPEEKHNPENLDVRVGCLLADFDVAVLVLRLNVLHVRVGCLTPEVNEDNANTVERVVDDGGDKRGLTQTHDGVLVQAQYAIVGLRGDTHDGSIQDVYKKEEENRDTGNAMSNPGPHAPAAAVEGSFRTIQH</sequence>
<evidence type="ECO:0000313" key="3">
    <source>
        <dbReference type="Proteomes" id="UP000001883"/>
    </source>
</evidence>
<dbReference type="HOGENOM" id="CLU_852289_0_0_11"/>
<dbReference type="Proteomes" id="UP000001883">
    <property type="component" value="Chromosome"/>
</dbReference>
<feature type="region of interest" description="Disordered" evidence="1">
    <location>
        <begin position="293"/>
        <end position="326"/>
    </location>
</feature>
<dbReference type="STRING" id="680646.RMDY18_16440"/>
<keyword evidence="3" id="KW-1185">Reference proteome</keyword>
<organism evidence="2 3">
    <name type="scientific">Rothia mucilaginosa (strain DY-18)</name>
    <name type="common">Stomatococcus mucilaginosus</name>
    <dbReference type="NCBI Taxonomy" id="680646"/>
    <lineage>
        <taxon>Bacteria</taxon>
        <taxon>Bacillati</taxon>
        <taxon>Actinomycetota</taxon>
        <taxon>Actinomycetes</taxon>
        <taxon>Micrococcales</taxon>
        <taxon>Micrococcaceae</taxon>
        <taxon>Rothia</taxon>
    </lineage>
</organism>
<gene>
    <name evidence="2" type="ordered locus">RMDY18_16440</name>
</gene>
<protein>
    <submittedName>
        <fullName evidence="2">Cation/multidrug efflux pump</fullName>
    </submittedName>
</protein>